<dbReference type="Proteomes" id="UP000017836">
    <property type="component" value="Unassembled WGS sequence"/>
</dbReference>
<proteinExistence type="predicted"/>
<sequence>MSHNDEITELTRLMLQAPPQLAFQGLNPNNTSRQAALPPVPVVWNHQQPIAMDTVSSLLAGGEILVGTGLEPTGNSRFHQVNPRTLYVELEPYWAIVMGG</sequence>
<dbReference type="AlphaFoldDB" id="W1PJ52"/>
<accession>W1PJ52</accession>
<dbReference type="Gramene" id="ERN10022">
    <property type="protein sequence ID" value="ERN10022"/>
    <property type="gene ID" value="AMTR_s00013p00241170"/>
</dbReference>
<organism evidence="1 2">
    <name type="scientific">Amborella trichopoda</name>
    <dbReference type="NCBI Taxonomy" id="13333"/>
    <lineage>
        <taxon>Eukaryota</taxon>
        <taxon>Viridiplantae</taxon>
        <taxon>Streptophyta</taxon>
        <taxon>Embryophyta</taxon>
        <taxon>Tracheophyta</taxon>
        <taxon>Spermatophyta</taxon>
        <taxon>Magnoliopsida</taxon>
        <taxon>Amborellales</taxon>
        <taxon>Amborellaceae</taxon>
        <taxon>Amborella</taxon>
    </lineage>
</organism>
<reference evidence="2" key="1">
    <citation type="journal article" date="2013" name="Science">
        <title>The Amborella genome and the evolution of flowering plants.</title>
        <authorList>
            <consortium name="Amborella Genome Project"/>
        </authorList>
    </citation>
    <scope>NUCLEOTIDE SEQUENCE [LARGE SCALE GENOMIC DNA]</scope>
</reference>
<protein>
    <submittedName>
        <fullName evidence="1">Uncharacterized protein</fullName>
    </submittedName>
</protein>
<dbReference type="HOGENOM" id="CLU_2309817_0_0_1"/>
<name>W1PJ52_AMBTC</name>
<evidence type="ECO:0000313" key="1">
    <source>
        <dbReference type="EMBL" id="ERN10022.1"/>
    </source>
</evidence>
<evidence type="ECO:0000313" key="2">
    <source>
        <dbReference type="Proteomes" id="UP000017836"/>
    </source>
</evidence>
<dbReference type="EMBL" id="KI392979">
    <property type="protein sequence ID" value="ERN10022.1"/>
    <property type="molecule type" value="Genomic_DNA"/>
</dbReference>
<gene>
    <name evidence="1" type="ORF">AMTR_s00013p00241170</name>
</gene>
<keyword evidence="2" id="KW-1185">Reference proteome</keyword>